<dbReference type="GO" id="GO:0000287">
    <property type="term" value="F:magnesium ion binding"/>
    <property type="evidence" value="ECO:0007669"/>
    <property type="project" value="UniProtKB-ARBA"/>
</dbReference>
<dbReference type="GO" id="GO:0016855">
    <property type="term" value="F:racemase and epimerase activity, acting on amino acids and derivatives"/>
    <property type="evidence" value="ECO:0007669"/>
    <property type="project" value="UniProtKB-UniRule"/>
</dbReference>
<dbReference type="Gene3D" id="3.20.20.120">
    <property type="entry name" value="Enolase-like C-terminal domain"/>
    <property type="match status" value="1"/>
</dbReference>
<feature type="binding site" evidence="6">
    <location>
        <position position="219"/>
    </location>
    <ligand>
        <name>Mg(2+)</name>
        <dbReference type="ChEBI" id="CHEBI:18420"/>
    </ligand>
</feature>
<dbReference type="AlphaFoldDB" id="A0AA49GRN7"/>
<reference evidence="9" key="1">
    <citation type="journal article" date="2023" name="Comput. Struct. Biotechnol. J.">
        <title>Discovery of a novel marine Bacteroidetes with a rich repertoire of carbohydrate-active enzymes.</title>
        <authorList>
            <person name="Chen B."/>
            <person name="Liu G."/>
            <person name="Chen Q."/>
            <person name="Wang H."/>
            <person name="Liu L."/>
            <person name="Tang K."/>
        </authorList>
    </citation>
    <scope>NUCLEOTIDE SEQUENCE</scope>
    <source>
        <strain evidence="9">TK19036</strain>
    </source>
</reference>
<evidence type="ECO:0000256" key="2">
    <source>
        <dbReference type="ARBA" id="ARBA00022723"/>
    </source>
</evidence>
<protein>
    <recommendedName>
        <fullName evidence="7">Dipeptide epimerase</fullName>
        <ecNumber evidence="7">5.1.1.-</ecNumber>
    </recommendedName>
</protein>
<dbReference type="PANTHER" id="PTHR48080">
    <property type="entry name" value="D-GALACTONATE DEHYDRATASE-RELATED"/>
    <property type="match status" value="1"/>
</dbReference>
<dbReference type="InterPro" id="IPR034593">
    <property type="entry name" value="DgoD-like"/>
</dbReference>
<feature type="domain" description="Mandelate racemase/muconate lactonizing enzyme C-terminal" evidence="8">
    <location>
        <begin position="151"/>
        <end position="240"/>
    </location>
</feature>
<evidence type="ECO:0000256" key="6">
    <source>
        <dbReference type="PIRSR" id="PIRSR634603-3"/>
    </source>
</evidence>
<evidence type="ECO:0000313" key="9">
    <source>
        <dbReference type="EMBL" id="WKN39362.1"/>
    </source>
</evidence>
<dbReference type="PANTHER" id="PTHR48080:SF3">
    <property type="entry name" value="ENOLASE SUPERFAMILY MEMBER DDB_G0284701"/>
    <property type="match status" value="1"/>
</dbReference>
<gene>
    <name evidence="9" type="ORF">K4G66_11735</name>
</gene>
<sequence>MNISLQTFTLKLRDSFRISYESRDQQEVFVVQLSDVNTSGSRVIGLGETAANSFYHVSIPKMMEEVNGLQNLIENYSLVNERREAGADGTPEHLWEQLHPHLRQSSFTLCALDIAAHDLYGKKIGLPLYKLWGLNPADAPTTNYTIGIDSVEVMLRKMQNQPWPIYKIKLGTQEDLDIVRALRKESDAVFRVDANCGWTVEETIENSKELKKLGVEFIEQPLRADDQEGMQEVYRHSALPLMADESCIMESDVAKCDGRFHGINIKLTKCGGITPGRRMIQEARKRGMKVMVGCMTESTIGISAIAHLAPLLDYVDMDGAMLLAEDIATGVSITPEGVTFPTENGTGVRLLTRDELQPA</sequence>
<dbReference type="SMART" id="SM00922">
    <property type="entry name" value="MR_MLE"/>
    <property type="match status" value="1"/>
</dbReference>
<keyword evidence="3 6" id="KW-0460">Magnesium</keyword>
<dbReference type="InterPro" id="IPR034603">
    <property type="entry name" value="Dipeptide_epimerase"/>
</dbReference>
<proteinExistence type="inferred from homology"/>
<evidence type="ECO:0000259" key="8">
    <source>
        <dbReference type="SMART" id="SM00922"/>
    </source>
</evidence>
<dbReference type="InterPro" id="IPR029017">
    <property type="entry name" value="Enolase-like_N"/>
</dbReference>
<dbReference type="InterPro" id="IPR036849">
    <property type="entry name" value="Enolase-like_C_sf"/>
</dbReference>
<dbReference type="SFLD" id="SFLDS00001">
    <property type="entry name" value="Enolase"/>
    <property type="match status" value="1"/>
</dbReference>
<evidence type="ECO:0000256" key="7">
    <source>
        <dbReference type="RuleBase" id="RU366006"/>
    </source>
</evidence>
<dbReference type="SUPFAM" id="SSF51604">
    <property type="entry name" value="Enolase C-terminal domain-like"/>
    <property type="match status" value="1"/>
</dbReference>
<feature type="active site" description="Proton acceptor; specific for (R)-substrate epimerization" evidence="5">
    <location>
        <position position="169"/>
    </location>
</feature>
<dbReference type="EMBL" id="CP120682">
    <property type="protein sequence ID" value="WKN39362.1"/>
    <property type="molecule type" value="Genomic_DNA"/>
</dbReference>
<dbReference type="InterPro" id="IPR029065">
    <property type="entry name" value="Enolase_C-like"/>
</dbReference>
<evidence type="ECO:0000256" key="4">
    <source>
        <dbReference type="ARBA" id="ARBA00023235"/>
    </source>
</evidence>
<dbReference type="Pfam" id="PF13378">
    <property type="entry name" value="MR_MLE_C"/>
    <property type="match status" value="1"/>
</dbReference>
<keyword evidence="2 6" id="KW-0479">Metal-binding</keyword>
<comment type="similarity">
    <text evidence="1 7">Belongs to the mandelate racemase/muconate lactonizing enzyme family.</text>
</comment>
<evidence type="ECO:0000256" key="3">
    <source>
        <dbReference type="ARBA" id="ARBA00022842"/>
    </source>
</evidence>
<dbReference type="Gene3D" id="3.30.390.10">
    <property type="entry name" value="Enolase-like, N-terminal domain"/>
    <property type="match status" value="1"/>
</dbReference>
<name>A0AA49GRN7_9BACT</name>
<evidence type="ECO:0000256" key="5">
    <source>
        <dbReference type="PIRSR" id="PIRSR634603-1"/>
    </source>
</evidence>
<dbReference type="CDD" id="cd03319">
    <property type="entry name" value="L-Ala-DL-Glu_epimerase"/>
    <property type="match status" value="1"/>
</dbReference>
<dbReference type="InterPro" id="IPR013342">
    <property type="entry name" value="Mandelate_racemase_C"/>
</dbReference>
<keyword evidence="4 7" id="KW-0413">Isomerase</keyword>
<organism evidence="9">
    <name type="scientific">Roseihalotalea indica</name>
    <dbReference type="NCBI Taxonomy" id="2867963"/>
    <lineage>
        <taxon>Bacteria</taxon>
        <taxon>Pseudomonadati</taxon>
        <taxon>Bacteroidota</taxon>
        <taxon>Cytophagia</taxon>
        <taxon>Cytophagales</taxon>
        <taxon>Catalimonadaceae</taxon>
        <taxon>Roseihalotalea</taxon>
    </lineage>
</organism>
<dbReference type="SFLD" id="SFLDG00180">
    <property type="entry name" value="muconate_cycloisomerase"/>
    <property type="match status" value="1"/>
</dbReference>
<dbReference type="SUPFAM" id="SSF54826">
    <property type="entry name" value="Enolase N-terminal domain-like"/>
    <property type="match status" value="1"/>
</dbReference>
<feature type="binding site" evidence="6">
    <location>
        <position position="193"/>
    </location>
    <ligand>
        <name>Mg(2+)</name>
        <dbReference type="ChEBI" id="CHEBI:18420"/>
    </ligand>
</feature>
<feature type="active site" description="Proton acceptor; specific for (S)-substrate epimerization" evidence="5">
    <location>
        <position position="266"/>
    </location>
</feature>
<accession>A0AA49GRN7</accession>
<evidence type="ECO:0000256" key="1">
    <source>
        <dbReference type="ARBA" id="ARBA00008031"/>
    </source>
</evidence>
<reference evidence="9" key="2">
    <citation type="journal article" date="2024" name="Antonie Van Leeuwenhoek">
        <title>Roseihalotalea indica gen. nov., sp. nov., a halophilic Bacteroidetes from mesopelagic Southwest Indian Ocean with higher carbohydrate metabolic potential.</title>
        <authorList>
            <person name="Chen B."/>
            <person name="Zhang M."/>
            <person name="Lin D."/>
            <person name="Ye J."/>
            <person name="Tang K."/>
        </authorList>
    </citation>
    <scope>NUCLEOTIDE SEQUENCE</scope>
    <source>
        <strain evidence="9">TK19036</strain>
    </source>
</reference>
<comment type="cofactor">
    <cofactor evidence="6 7">
        <name>Mg(2+)</name>
        <dbReference type="ChEBI" id="CHEBI:18420"/>
    </cofactor>
    <text evidence="6 7">Binds 1 Mg(2+) ion per subunit.</text>
</comment>
<dbReference type="EC" id="5.1.1.-" evidence="7"/>
<feature type="binding site" evidence="6">
    <location>
        <position position="244"/>
    </location>
    <ligand>
        <name>Mg(2+)</name>
        <dbReference type="ChEBI" id="CHEBI:18420"/>
    </ligand>
</feature>